<dbReference type="Pfam" id="PF02441">
    <property type="entry name" value="Flavoprotein"/>
    <property type="match status" value="1"/>
</dbReference>
<dbReference type="SUPFAM" id="SSF52507">
    <property type="entry name" value="Homo-oligomeric flavin-containing Cys decarboxylases, HFCD"/>
    <property type="match status" value="1"/>
</dbReference>
<comment type="caution">
    <text evidence="8">The sequence shown here is derived from an EMBL/GenBank/DDBJ whole genome shotgun (WGS) entry which is preliminary data.</text>
</comment>
<dbReference type="NCBIfam" id="TIGR00421">
    <property type="entry name" value="ubiX_pad"/>
    <property type="match status" value="1"/>
</dbReference>
<evidence type="ECO:0000256" key="5">
    <source>
        <dbReference type="ARBA" id="ARBA00060793"/>
    </source>
</evidence>
<comment type="similarity">
    <text evidence="5">Belongs to the UbiX/PAD1 family.</text>
</comment>
<proteinExistence type="inferred from homology"/>
<gene>
    <name evidence="8" type="ORF">LCGC14_0307830</name>
</gene>
<dbReference type="InterPro" id="IPR004507">
    <property type="entry name" value="UbiX-like"/>
</dbReference>
<dbReference type="HAMAP" id="MF_01984">
    <property type="entry name" value="ubiX_pad"/>
    <property type="match status" value="1"/>
</dbReference>
<dbReference type="FunFam" id="3.40.50.1950:FF:000001">
    <property type="entry name" value="Flavin prenyltransferase UbiX"/>
    <property type="match status" value="1"/>
</dbReference>
<keyword evidence="1" id="KW-0637">Prenyltransferase</keyword>
<dbReference type="PANTHER" id="PTHR43374">
    <property type="entry name" value="FLAVIN PRENYLTRANSFERASE"/>
    <property type="match status" value="1"/>
</dbReference>
<evidence type="ECO:0000256" key="2">
    <source>
        <dbReference type="ARBA" id="ARBA00022630"/>
    </source>
</evidence>
<reference evidence="8" key="1">
    <citation type="journal article" date="2015" name="Nature">
        <title>Complex archaea that bridge the gap between prokaryotes and eukaryotes.</title>
        <authorList>
            <person name="Spang A."/>
            <person name="Saw J.H."/>
            <person name="Jorgensen S.L."/>
            <person name="Zaremba-Niedzwiedzka K."/>
            <person name="Martijn J."/>
            <person name="Lind A.E."/>
            <person name="van Eijk R."/>
            <person name="Schleper C."/>
            <person name="Guy L."/>
            <person name="Ettema T.J."/>
        </authorList>
    </citation>
    <scope>NUCLEOTIDE SEQUENCE</scope>
</reference>
<organism evidence="8">
    <name type="scientific">marine sediment metagenome</name>
    <dbReference type="NCBI Taxonomy" id="412755"/>
    <lineage>
        <taxon>unclassified sequences</taxon>
        <taxon>metagenomes</taxon>
        <taxon>ecological metagenomes</taxon>
    </lineage>
</organism>
<dbReference type="Gene3D" id="3.40.50.1950">
    <property type="entry name" value="Flavin prenyltransferase-like"/>
    <property type="match status" value="1"/>
</dbReference>
<evidence type="ECO:0000259" key="7">
    <source>
        <dbReference type="Pfam" id="PF02441"/>
    </source>
</evidence>
<dbReference type="GO" id="GO:0016831">
    <property type="term" value="F:carboxy-lyase activity"/>
    <property type="evidence" value="ECO:0007669"/>
    <property type="project" value="TreeGrafter"/>
</dbReference>
<dbReference type="InterPro" id="IPR003382">
    <property type="entry name" value="Flavoprotein"/>
</dbReference>
<feature type="domain" description="Flavoprotein" evidence="7">
    <location>
        <begin position="6"/>
        <end position="175"/>
    </location>
</feature>
<evidence type="ECO:0000256" key="6">
    <source>
        <dbReference type="ARBA" id="ARBA00066834"/>
    </source>
</evidence>
<dbReference type="NCBIfam" id="NF004685">
    <property type="entry name" value="PRK06029.1"/>
    <property type="match status" value="1"/>
</dbReference>
<keyword evidence="3" id="KW-0288">FMN</keyword>
<dbReference type="GO" id="GO:0106141">
    <property type="term" value="F:flavin prenyltransferase activity"/>
    <property type="evidence" value="ECO:0007669"/>
    <property type="project" value="UniProtKB-EC"/>
</dbReference>
<evidence type="ECO:0000313" key="8">
    <source>
        <dbReference type="EMBL" id="KKN82596.1"/>
    </source>
</evidence>
<dbReference type="EMBL" id="LAZR01000198">
    <property type="protein sequence ID" value="KKN82596.1"/>
    <property type="molecule type" value="Genomic_DNA"/>
</dbReference>
<evidence type="ECO:0000256" key="4">
    <source>
        <dbReference type="ARBA" id="ARBA00022679"/>
    </source>
</evidence>
<name>A0A0F9WA55_9ZZZZ</name>
<dbReference type="InterPro" id="IPR036551">
    <property type="entry name" value="Flavin_trans-like"/>
</dbReference>
<dbReference type="EC" id="2.5.1.129" evidence="6"/>
<dbReference type="AlphaFoldDB" id="A0A0F9WA55"/>
<protein>
    <recommendedName>
        <fullName evidence="6">flavin prenyltransferase</fullName>
        <ecNumber evidence="6">2.5.1.129</ecNumber>
    </recommendedName>
</protein>
<dbReference type="PANTHER" id="PTHR43374:SF1">
    <property type="entry name" value="FLAVIN PRENYLTRANSFERASE PAD1, MITOCHONDRIAL"/>
    <property type="match status" value="1"/>
</dbReference>
<sequence length="208" mass="22680">MAGKRRLIIALTGASGTIYGIRALELLRQVESIETHVVISPAAARTSLAETDRSLDDIKGLADQVYSHRDIGASIASGSFRTIGMLIAPCSVKTLSGIAHCRSDDLVVRAADVCLKERRRVVLLFRETPLHAGHIDLMAQANHNGAIVMPPVPAMYARPQTIQDMVDQTVGRSLDLFDIDLPIVKRWTEGVKEIEQGEATIRSLDESD</sequence>
<evidence type="ECO:0000256" key="1">
    <source>
        <dbReference type="ARBA" id="ARBA00022602"/>
    </source>
</evidence>
<keyword evidence="2" id="KW-0285">Flavoprotein</keyword>
<keyword evidence="4" id="KW-0808">Transferase</keyword>
<accession>A0A0F9WA55</accession>
<evidence type="ECO:0000256" key="3">
    <source>
        <dbReference type="ARBA" id="ARBA00022643"/>
    </source>
</evidence>